<dbReference type="RefSeq" id="WP_111456299.1">
    <property type="nucleotide sequence ID" value="NZ_QFYP01000001.1"/>
</dbReference>
<proteinExistence type="predicted"/>
<evidence type="ECO:0000313" key="2">
    <source>
        <dbReference type="EMBL" id="RAK59006.1"/>
    </source>
</evidence>
<reference evidence="3" key="1">
    <citation type="submission" date="2018-05" db="EMBL/GenBank/DDBJ databases">
        <authorList>
            <person name="Li X."/>
        </authorList>
    </citation>
    <scope>NUCLEOTIDE SEQUENCE [LARGE SCALE GENOMIC DNA]</scope>
    <source>
        <strain evidence="3">HKS-05</strain>
    </source>
</reference>
<name>A0A328AZA9_9CAUL</name>
<protein>
    <recommendedName>
        <fullName evidence="1">Methyltransferase domain-containing protein</fullName>
    </recommendedName>
</protein>
<dbReference type="GO" id="GO:0008168">
    <property type="term" value="F:methyltransferase activity"/>
    <property type="evidence" value="ECO:0007669"/>
    <property type="project" value="TreeGrafter"/>
</dbReference>
<evidence type="ECO:0000259" key="1">
    <source>
        <dbReference type="Pfam" id="PF13649"/>
    </source>
</evidence>
<dbReference type="AlphaFoldDB" id="A0A328AZA9"/>
<accession>A0A328AZA9</accession>
<dbReference type="Gene3D" id="3.40.50.150">
    <property type="entry name" value="Vaccinia Virus protein VP39"/>
    <property type="match status" value="1"/>
</dbReference>
<dbReference type="PANTHER" id="PTHR43464">
    <property type="entry name" value="METHYLTRANSFERASE"/>
    <property type="match status" value="1"/>
</dbReference>
<gene>
    <name evidence="2" type="ORF">DJ021_03900</name>
</gene>
<feature type="domain" description="Methyltransferase" evidence="1">
    <location>
        <begin position="45"/>
        <end position="144"/>
    </location>
</feature>
<dbReference type="SUPFAM" id="SSF53335">
    <property type="entry name" value="S-adenosyl-L-methionine-dependent methyltransferases"/>
    <property type="match status" value="1"/>
</dbReference>
<dbReference type="InterPro" id="IPR041698">
    <property type="entry name" value="Methyltransf_25"/>
</dbReference>
<evidence type="ECO:0000313" key="3">
    <source>
        <dbReference type="Proteomes" id="UP000249842"/>
    </source>
</evidence>
<dbReference type="Pfam" id="PF13649">
    <property type="entry name" value="Methyltransf_25"/>
    <property type="match status" value="1"/>
</dbReference>
<dbReference type="OrthoDB" id="7348755at2"/>
<dbReference type="CDD" id="cd02440">
    <property type="entry name" value="AdoMet_MTases"/>
    <property type="match status" value="1"/>
</dbReference>
<dbReference type="Proteomes" id="UP000249842">
    <property type="component" value="Unassembled WGS sequence"/>
</dbReference>
<sequence length="257" mass="27446">MAQTRPYYADRSLSAAHYDIVTAADARLTGDIDIYDGLAPAAGSVLELGAGAGRIALALAERGHPVVGVEIAPAMLAQAQAKRAAAEPQVAGRVEFRRGDMTALDLGQSFDLVLCPYFTLAHVPAGAAWRNTFAVMARHLAPGGLVAVHLPLLELMRQPGGPRPDLPVLDRPLEPGGRLLLYVRERLFREAVGRLDQVIEYVELDAKGGVVRRSLERLTYYCADPSPFAQGAGLEPDRAPIALGGVGEIHVFRRAAA</sequence>
<dbReference type="InterPro" id="IPR029063">
    <property type="entry name" value="SAM-dependent_MTases_sf"/>
</dbReference>
<organism evidence="2 3">
    <name type="scientific">Phenylobacterium hankyongense</name>
    <dbReference type="NCBI Taxonomy" id="1813876"/>
    <lineage>
        <taxon>Bacteria</taxon>
        <taxon>Pseudomonadati</taxon>
        <taxon>Pseudomonadota</taxon>
        <taxon>Alphaproteobacteria</taxon>
        <taxon>Caulobacterales</taxon>
        <taxon>Caulobacteraceae</taxon>
        <taxon>Phenylobacterium</taxon>
    </lineage>
</organism>
<dbReference type="EMBL" id="QFYP01000001">
    <property type="protein sequence ID" value="RAK59006.1"/>
    <property type="molecule type" value="Genomic_DNA"/>
</dbReference>
<comment type="caution">
    <text evidence="2">The sequence shown here is derived from an EMBL/GenBank/DDBJ whole genome shotgun (WGS) entry which is preliminary data.</text>
</comment>
<keyword evidence="3" id="KW-1185">Reference proteome</keyword>